<gene>
    <name evidence="1" type="ORF">ORJ04_02065</name>
</gene>
<organism evidence="1 2">
    <name type="scientific">Rheinheimera baltica</name>
    <dbReference type="NCBI Taxonomy" id="67576"/>
    <lineage>
        <taxon>Bacteria</taxon>
        <taxon>Pseudomonadati</taxon>
        <taxon>Pseudomonadota</taxon>
        <taxon>Gammaproteobacteria</taxon>
        <taxon>Chromatiales</taxon>
        <taxon>Chromatiaceae</taxon>
        <taxon>Rheinheimera</taxon>
    </lineage>
</organism>
<dbReference type="Proteomes" id="UP001231109">
    <property type="component" value="Unassembled WGS sequence"/>
</dbReference>
<name>A0ABT9HUD1_9GAMM</name>
<dbReference type="InterPro" id="IPR032581">
    <property type="entry name" value="DUF4917"/>
</dbReference>
<evidence type="ECO:0000313" key="2">
    <source>
        <dbReference type="Proteomes" id="UP001231109"/>
    </source>
</evidence>
<protein>
    <submittedName>
        <fullName evidence="1">DUF4917 family protein</fullName>
    </submittedName>
</protein>
<keyword evidence="2" id="KW-1185">Reference proteome</keyword>
<dbReference type="EMBL" id="JAPJDZ010000002">
    <property type="protein sequence ID" value="MDP5134734.1"/>
    <property type="molecule type" value="Genomic_DNA"/>
</dbReference>
<evidence type="ECO:0000313" key="1">
    <source>
        <dbReference type="EMBL" id="MDP5134734.1"/>
    </source>
</evidence>
<proteinExistence type="predicted"/>
<reference evidence="1 2" key="1">
    <citation type="submission" date="2022-11" db="EMBL/GenBank/DDBJ databases">
        <title>Viruses from the air-sea interface of a natural surface slick.</title>
        <authorList>
            <person name="Rahlff J."/>
            <person name="Holmfeldt K."/>
        </authorList>
    </citation>
    <scope>NUCLEOTIDE SEQUENCE [LARGE SCALE GENOMIC DNA]</scope>
    <source>
        <strain evidence="1 2">SMS4</strain>
    </source>
</reference>
<accession>A0ABT9HUD1</accession>
<sequence length="347" mass="39435">MELENFFDLLQALEKKNDRLIHLLVGNGFSMAYDSTIFSYNALHSFIESIDDPDLQKILSVVETKNFELIMQQLDNLASLVTAFDGTAELKQQIEHASKKLKSSLLNAVNSLHPEHVFKVSDEAVESCAKFLNHFLGKGGYVFSTNYDLLLYWVLMRSSTISHNDGFGREALNYEKGMTSDEIDWSDLYWGKHKDNQNIFYVHGALPFFDAGSQVVKEEYSHSAYLLENISSRMDGGEYPIFVTAGNGEQKLAHIRHNQYLTFCYDKLSTITGTLVTFGFMFGKYDHHIIDAINKAAKQGMNAHPKLLSVYIGVYSDGDKKHIESIQHLFKVKVRIFDAKSVNIWGK</sequence>
<comment type="caution">
    <text evidence="1">The sequence shown here is derived from an EMBL/GenBank/DDBJ whole genome shotgun (WGS) entry which is preliminary data.</text>
</comment>
<dbReference type="RefSeq" id="WP_305973442.1">
    <property type="nucleotide sequence ID" value="NZ_JAPJDZ010000002.1"/>
</dbReference>
<dbReference type="Pfam" id="PF16263">
    <property type="entry name" value="DUF4917"/>
    <property type="match status" value="1"/>
</dbReference>